<dbReference type="Pfam" id="PF11184">
    <property type="entry name" value="DUF2969"/>
    <property type="match status" value="1"/>
</dbReference>
<dbReference type="InterPro" id="IPR021351">
    <property type="entry name" value="DUF2969"/>
</dbReference>
<evidence type="ECO:0000313" key="1">
    <source>
        <dbReference type="EMBL" id="MFC6315497.1"/>
    </source>
</evidence>
<organism evidence="1 2">
    <name type="scientific">Lapidilactobacillus achengensis</name>
    <dbReference type="NCBI Taxonomy" id="2486000"/>
    <lineage>
        <taxon>Bacteria</taxon>
        <taxon>Bacillati</taxon>
        <taxon>Bacillota</taxon>
        <taxon>Bacilli</taxon>
        <taxon>Lactobacillales</taxon>
        <taxon>Lactobacillaceae</taxon>
        <taxon>Lapidilactobacillus</taxon>
    </lineage>
</organism>
<gene>
    <name evidence="1" type="ORF">ACFQHW_07975</name>
</gene>
<protein>
    <submittedName>
        <fullName evidence="1">DUF2969 family protein</fullName>
    </submittedName>
</protein>
<keyword evidence="2" id="KW-1185">Reference proteome</keyword>
<dbReference type="Proteomes" id="UP001596310">
    <property type="component" value="Unassembled WGS sequence"/>
</dbReference>
<evidence type="ECO:0000313" key="2">
    <source>
        <dbReference type="Proteomes" id="UP001596310"/>
    </source>
</evidence>
<name>A0ABW1UNE0_9LACO</name>
<dbReference type="RefSeq" id="WP_125598617.1">
    <property type="nucleotide sequence ID" value="NZ_JBHSSM010000018.1"/>
</dbReference>
<sequence length="72" mass="8566">MTKVTRPVEIRLVDQDDQHWQVETGQGHFIGRIEQDGKKFLSFYGSEEQAHRHQNLDEATHELIMQFNLHQH</sequence>
<dbReference type="EMBL" id="JBHSSM010000018">
    <property type="protein sequence ID" value="MFC6315497.1"/>
    <property type="molecule type" value="Genomic_DNA"/>
</dbReference>
<accession>A0ABW1UNE0</accession>
<reference evidence="2" key="1">
    <citation type="journal article" date="2019" name="Int. J. Syst. Evol. Microbiol.">
        <title>The Global Catalogue of Microorganisms (GCM) 10K type strain sequencing project: providing services to taxonomists for standard genome sequencing and annotation.</title>
        <authorList>
            <consortium name="The Broad Institute Genomics Platform"/>
            <consortium name="The Broad Institute Genome Sequencing Center for Infectious Disease"/>
            <person name="Wu L."/>
            <person name="Ma J."/>
        </authorList>
    </citation>
    <scope>NUCLEOTIDE SEQUENCE [LARGE SCALE GENOMIC DNA]</scope>
    <source>
        <strain evidence="2">CCM 8897</strain>
    </source>
</reference>
<comment type="caution">
    <text evidence="1">The sequence shown here is derived from an EMBL/GenBank/DDBJ whole genome shotgun (WGS) entry which is preliminary data.</text>
</comment>
<proteinExistence type="predicted"/>